<dbReference type="EC" id="2.7.7.65" evidence="2"/>
<feature type="transmembrane region" description="Helical" evidence="4">
    <location>
        <begin position="203"/>
        <end position="226"/>
    </location>
</feature>
<feature type="transmembrane region" description="Helical" evidence="4">
    <location>
        <begin position="296"/>
        <end position="320"/>
    </location>
</feature>
<dbReference type="Gene3D" id="2.60.40.2380">
    <property type="match status" value="1"/>
</dbReference>
<accession>A0A2A4MMW3</accession>
<feature type="transmembrane region" description="Helical" evidence="4">
    <location>
        <begin position="233"/>
        <end position="256"/>
    </location>
</feature>
<comment type="catalytic activity">
    <reaction evidence="3">
        <text>2 GTP = 3',3'-c-di-GMP + 2 diphosphate</text>
        <dbReference type="Rhea" id="RHEA:24898"/>
        <dbReference type="ChEBI" id="CHEBI:33019"/>
        <dbReference type="ChEBI" id="CHEBI:37565"/>
        <dbReference type="ChEBI" id="CHEBI:58805"/>
        <dbReference type="EC" id="2.7.7.65"/>
    </reaction>
</comment>
<evidence type="ECO:0000256" key="2">
    <source>
        <dbReference type="ARBA" id="ARBA00012528"/>
    </source>
</evidence>
<comment type="caution">
    <text evidence="6">The sequence shown here is derived from an EMBL/GenBank/DDBJ whole genome shotgun (WGS) entry which is preliminary data.</text>
</comment>
<organism evidence="6 7">
    <name type="scientific">SAR86 cluster bacterium</name>
    <dbReference type="NCBI Taxonomy" id="2030880"/>
    <lineage>
        <taxon>Bacteria</taxon>
        <taxon>Pseudomonadati</taxon>
        <taxon>Pseudomonadota</taxon>
        <taxon>Gammaproteobacteria</taxon>
        <taxon>SAR86 cluster</taxon>
    </lineage>
</organism>
<dbReference type="AlphaFoldDB" id="A0A2A4MMW3"/>
<reference evidence="7" key="1">
    <citation type="submission" date="2017-08" db="EMBL/GenBank/DDBJ databases">
        <title>A dynamic microbial community with high functional redundancy inhabits the cold, oxic subseafloor aquifer.</title>
        <authorList>
            <person name="Tully B.J."/>
            <person name="Wheat C.G."/>
            <person name="Glazer B.T."/>
            <person name="Huber J.A."/>
        </authorList>
    </citation>
    <scope>NUCLEOTIDE SEQUENCE [LARGE SCALE GENOMIC DNA]</scope>
</reference>
<dbReference type="InterPro" id="IPR043128">
    <property type="entry name" value="Rev_trsase/Diguanyl_cyclase"/>
</dbReference>
<keyword evidence="4" id="KW-0472">Membrane</keyword>
<dbReference type="NCBIfam" id="TIGR00254">
    <property type="entry name" value="GGDEF"/>
    <property type="match status" value="1"/>
</dbReference>
<dbReference type="InterPro" id="IPR029787">
    <property type="entry name" value="Nucleotide_cyclase"/>
</dbReference>
<dbReference type="Pfam" id="PF07695">
    <property type="entry name" value="7TMR-DISM_7TM"/>
    <property type="match status" value="1"/>
</dbReference>
<gene>
    <name evidence="6" type="ORF">COC19_05000</name>
</gene>
<comment type="cofactor">
    <cofactor evidence="1">
        <name>Mg(2+)</name>
        <dbReference type="ChEBI" id="CHEBI:18420"/>
    </cofactor>
</comment>
<dbReference type="InterPro" id="IPR050469">
    <property type="entry name" value="Diguanylate_Cyclase"/>
</dbReference>
<dbReference type="Pfam" id="PF00990">
    <property type="entry name" value="GGDEF"/>
    <property type="match status" value="1"/>
</dbReference>
<dbReference type="FunFam" id="3.30.70.270:FF:000001">
    <property type="entry name" value="Diguanylate cyclase domain protein"/>
    <property type="match status" value="1"/>
</dbReference>
<evidence type="ECO:0000313" key="6">
    <source>
        <dbReference type="EMBL" id="PCH61222.1"/>
    </source>
</evidence>
<sequence>MRLQFIHPLQKKPFFLLMTLVFTYCSLVSTLSFSSPIQLHDDSYNIPISSEVFVLGDNGATEDINQALIAWDAGLFKANSNSRVKMSLDNMPGWLGFQLQNSNRSNIHGKQWVLSPNDIMHSTRLVLYAPVLDNGQEKYLRIEDILHATGTAQPDSSISNFYLPSDFDESRPFFLRVSGQLSMNALLSIIDTRTAQRQAVTRIGVISILFGVLIAMAIYNFVLYIYMQDRIYLAYVAFIITVVIWQTQVTGLLFFINRDFGEAFCDIFTVNFTSSLNSVSALIFSYLFFNLSVRSLAFYSIAIPTALCVAIGLATCIPYFDTYYETLHQLQLTLTAVSTVPFIGVAISAWKQGVLSARYYVLAWSFLGAGIILMSLGIQASIFNVIFTTSFWILLGATLLSISLSFSVGDRIRLLRIEERDLRKNQKQLQKLSITDALTGLFNQRYFQDAFADAMNMARRSNDNISCIAIDVDHFKLFNDRYGHPAGDEVLRRLGSVIHSCLRKKDIPCRSGGEEFTILLRGSDVEQANKIAQRICLEFSNERFQDINNETMSCTLSAGVTSLQIDDTFNSFIKRVDRILYLAKQQGRNRVVNNEMELEQIN</sequence>
<proteinExistence type="predicted"/>
<evidence type="ECO:0000256" key="1">
    <source>
        <dbReference type="ARBA" id="ARBA00001946"/>
    </source>
</evidence>
<feature type="transmembrane region" description="Helical" evidence="4">
    <location>
        <begin position="268"/>
        <end position="289"/>
    </location>
</feature>
<dbReference type="PROSITE" id="PS50887">
    <property type="entry name" value="GGDEF"/>
    <property type="match status" value="1"/>
</dbReference>
<name>A0A2A4MMW3_9GAMM</name>
<dbReference type="InterPro" id="IPR011623">
    <property type="entry name" value="7TMR_DISM_rcpt_extracell_dom1"/>
</dbReference>
<keyword evidence="4" id="KW-0812">Transmembrane</keyword>
<dbReference type="InterPro" id="IPR000160">
    <property type="entry name" value="GGDEF_dom"/>
</dbReference>
<evidence type="ECO:0000256" key="3">
    <source>
        <dbReference type="ARBA" id="ARBA00034247"/>
    </source>
</evidence>
<evidence type="ECO:0000256" key="4">
    <source>
        <dbReference type="SAM" id="Phobius"/>
    </source>
</evidence>
<keyword evidence="4" id="KW-1133">Transmembrane helix</keyword>
<feature type="domain" description="GGDEF" evidence="5">
    <location>
        <begin position="463"/>
        <end position="596"/>
    </location>
</feature>
<evidence type="ECO:0000313" key="7">
    <source>
        <dbReference type="Proteomes" id="UP000218172"/>
    </source>
</evidence>
<dbReference type="GO" id="GO:0052621">
    <property type="term" value="F:diguanylate cyclase activity"/>
    <property type="evidence" value="ECO:0007669"/>
    <property type="project" value="UniProtKB-EC"/>
</dbReference>
<dbReference type="SUPFAM" id="SSF55073">
    <property type="entry name" value="Nucleotide cyclase"/>
    <property type="match status" value="1"/>
</dbReference>
<feature type="transmembrane region" description="Helical" evidence="4">
    <location>
        <begin position="382"/>
        <end position="406"/>
    </location>
</feature>
<feature type="transmembrane region" description="Helical" evidence="4">
    <location>
        <begin position="332"/>
        <end position="350"/>
    </location>
</feature>
<dbReference type="CDD" id="cd01949">
    <property type="entry name" value="GGDEF"/>
    <property type="match status" value="1"/>
</dbReference>
<protein>
    <recommendedName>
        <fullName evidence="2">diguanylate cyclase</fullName>
        <ecNumber evidence="2">2.7.7.65</ecNumber>
    </recommendedName>
</protein>
<dbReference type="PANTHER" id="PTHR45138:SF9">
    <property type="entry name" value="DIGUANYLATE CYCLASE DGCM-RELATED"/>
    <property type="match status" value="1"/>
</dbReference>
<dbReference type="Gene3D" id="3.30.70.270">
    <property type="match status" value="1"/>
</dbReference>
<dbReference type="SMART" id="SM00267">
    <property type="entry name" value="GGDEF"/>
    <property type="match status" value="1"/>
</dbReference>
<dbReference type="Proteomes" id="UP000218172">
    <property type="component" value="Unassembled WGS sequence"/>
</dbReference>
<evidence type="ECO:0000259" key="5">
    <source>
        <dbReference type="PROSITE" id="PS50887"/>
    </source>
</evidence>
<dbReference type="EMBL" id="NVQR01000071">
    <property type="protein sequence ID" value="PCH61222.1"/>
    <property type="molecule type" value="Genomic_DNA"/>
</dbReference>
<dbReference type="PANTHER" id="PTHR45138">
    <property type="entry name" value="REGULATORY COMPONENTS OF SENSORY TRANSDUCTION SYSTEM"/>
    <property type="match status" value="1"/>
</dbReference>
<feature type="transmembrane region" description="Helical" evidence="4">
    <location>
        <begin position="357"/>
        <end position="376"/>
    </location>
</feature>